<accession>A0A1H3RME6</accession>
<dbReference type="Proteomes" id="UP000198914">
    <property type="component" value="Unassembled WGS sequence"/>
</dbReference>
<evidence type="ECO:0000313" key="2">
    <source>
        <dbReference type="Proteomes" id="UP000198914"/>
    </source>
</evidence>
<keyword evidence="2" id="KW-1185">Reference proteome</keyword>
<sequence length="102" mass="10977">MSHHLPIAVDNIDASAQEAYPNGTAPTMFCAGDTVRHDVQMTTIQAFGGDLAMTQPFVRSLSNRAPREGFFGTTTFKAIRALHFSNALNAVDTTAAHTPEDI</sequence>
<dbReference type="EMBL" id="FNPX01000009">
    <property type="protein sequence ID" value="SDZ26846.1"/>
    <property type="molecule type" value="Genomic_DNA"/>
</dbReference>
<evidence type="ECO:0000313" key="1">
    <source>
        <dbReference type="EMBL" id="SDZ26846.1"/>
    </source>
</evidence>
<proteinExistence type="predicted"/>
<protein>
    <submittedName>
        <fullName evidence="1">Uncharacterized protein</fullName>
    </submittedName>
</protein>
<gene>
    <name evidence="1" type="ORF">SAMN05444004_10922</name>
</gene>
<organism evidence="1 2">
    <name type="scientific">Jannaschia faecimaris</name>
    <dbReference type="NCBI Taxonomy" id="1244108"/>
    <lineage>
        <taxon>Bacteria</taxon>
        <taxon>Pseudomonadati</taxon>
        <taxon>Pseudomonadota</taxon>
        <taxon>Alphaproteobacteria</taxon>
        <taxon>Rhodobacterales</taxon>
        <taxon>Roseobacteraceae</taxon>
        <taxon>Jannaschia</taxon>
    </lineage>
</organism>
<dbReference type="STRING" id="1244108.SAMN05444004_10922"/>
<name>A0A1H3RME6_9RHOB</name>
<dbReference type="AlphaFoldDB" id="A0A1H3RME6"/>
<dbReference type="RefSeq" id="WP_092645866.1">
    <property type="nucleotide sequence ID" value="NZ_FNPX01000009.1"/>
</dbReference>
<reference evidence="2" key="1">
    <citation type="submission" date="2016-10" db="EMBL/GenBank/DDBJ databases">
        <authorList>
            <person name="Varghese N."/>
            <person name="Submissions S."/>
        </authorList>
    </citation>
    <scope>NUCLEOTIDE SEQUENCE [LARGE SCALE GENOMIC DNA]</scope>
    <source>
        <strain evidence="2">DSM 100420</strain>
    </source>
</reference>